<feature type="domain" description="Rieske" evidence="5">
    <location>
        <begin position="4"/>
        <end position="100"/>
    </location>
</feature>
<evidence type="ECO:0000259" key="5">
    <source>
        <dbReference type="PROSITE" id="PS51296"/>
    </source>
</evidence>
<dbReference type="SUPFAM" id="SSF50022">
    <property type="entry name" value="ISP domain"/>
    <property type="match status" value="1"/>
</dbReference>
<dbReference type="KEGG" id="euz:DVS28_a3145"/>
<keyword evidence="2" id="KW-0479">Metal-binding</keyword>
<dbReference type="GO" id="GO:0051537">
    <property type="term" value="F:2 iron, 2 sulfur cluster binding"/>
    <property type="evidence" value="ECO:0007669"/>
    <property type="project" value="UniProtKB-KW"/>
</dbReference>
<evidence type="ECO:0000256" key="3">
    <source>
        <dbReference type="ARBA" id="ARBA00023004"/>
    </source>
</evidence>
<dbReference type="CDD" id="cd03528">
    <property type="entry name" value="Rieske_RO_ferredoxin"/>
    <property type="match status" value="1"/>
</dbReference>
<evidence type="ECO:0000256" key="4">
    <source>
        <dbReference type="ARBA" id="ARBA00023014"/>
    </source>
</evidence>
<dbReference type="OrthoDB" id="147178at2"/>
<dbReference type="InterPro" id="IPR036922">
    <property type="entry name" value="Rieske_2Fe-2S_sf"/>
</dbReference>
<dbReference type="EMBL" id="CP031165">
    <property type="protein sequence ID" value="AXV07821.1"/>
    <property type="molecule type" value="Genomic_DNA"/>
</dbReference>
<keyword evidence="4" id="KW-0411">Iron-sulfur</keyword>
<keyword evidence="1" id="KW-0001">2Fe-2S</keyword>
<dbReference type="InterPro" id="IPR017941">
    <property type="entry name" value="Rieske_2Fe-2S"/>
</dbReference>
<sequence>MAFEKAIELDELKVGSAMQVELGGEPICLVRTDTDTVKAVHNICSHAFYELHEGWVDDNHIECGLHGSSFDLDSGRPDALPAVKPVPTYAVRVENGEVLVDASAPTNDATPSSF</sequence>
<evidence type="ECO:0000256" key="1">
    <source>
        <dbReference type="ARBA" id="ARBA00022714"/>
    </source>
</evidence>
<gene>
    <name evidence="6" type="ORF">DVS28_a3145</name>
</gene>
<dbReference type="GO" id="GO:0016705">
    <property type="term" value="F:oxidoreductase activity, acting on paired donors, with incorporation or reduction of molecular oxygen"/>
    <property type="evidence" value="ECO:0007669"/>
    <property type="project" value="UniProtKB-ARBA"/>
</dbReference>
<protein>
    <submittedName>
        <fullName evidence="6">Ferredoxin, 2Fe-2S</fullName>
    </submittedName>
</protein>
<evidence type="ECO:0000256" key="2">
    <source>
        <dbReference type="ARBA" id="ARBA00022723"/>
    </source>
</evidence>
<keyword evidence="7" id="KW-1185">Reference proteome</keyword>
<dbReference type="PANTHER" id="PTHR21496">
    <property type="entry name" value="FERREDOXIN-RELATED"/>
    <property type="match status" value="1"/>
</dbReference>
<proteinExistence type="predicted"/>
<dbReference type="Proteomes" id="UP000264006">
    <property type="component" value="Chromosome"/>
</dbReference>
<evidence type="ECO:0000313" key="7">
    <source>
        <dbReference type="Proteomes" id="UP000264006"/>
    </source>
</evidence>
<reference evidence="6 7" key="1">
    <citation type="submission" date="2018-09" db="EMBL/GenBank/DDBJ databases">
        <title>Complete genome sequence of Euzebya sp. DY32-46 isolated from seawater of Pacific Ocean.</title>
        <authorList>
            <person name="Xu L."/>
            <person name="Wu Y.-H."/>
            <person name="Xu X.-W."/>
        </authorList>
    </citation>
    <scope>NUCLEOTIDE SEQUENCE [LARGE SCALE GENOMIC DNA]</scope>
    <source>
        <strain evidence="6 7">DY32-46</strain>
    </source>
</reference>
<dbReference type="AlphaFoldDB" id="A0A346Y024"/>
<name>A0A346Y024_9ACTN</name>
<dbReference type="Gene3D" id="2.102.10.10">
    <property type="entry name" value="Rieske [2Fe-2S] iron-sulphur domain"/>
    <property type="match status" value="1"/>
</dbReference>
<evidence type="ECO:0000313" key="6">
    <source>
        <dbReference type="EMBL" id="AXV07821.1"/>
    </source>
</evidence>
<dbReference type="PANTHER" id="PTHR21496:SF23">
    <property type="entry name" value="3-PHENYLPROPIONATE_CINNAMIC ACID DIOXYGENASE FERREDOXIN SUBUNIT"/>
    <property type="match status" value="1"/>
</dbReference>
<dbReference type="GO" id="GO:0046872">
    <property type="term" value="F:metal ion binding"/>
    <property type="evidence" value="ECO:0007669"/>
    <property type="project" value="UniProtKB-KW"/>
</dbReference>
<dbReference type="PROSITE" id="PS51296">
    <property type="entry name" value="RIESKE"/>
    <property type="match status" value="1"/>
</dbReference>
<dbReference type="Pfam" id="PF00355">
    <property type="entry name" value="Rieske"/>
    <property type="match status" value="1"/>
</dbReference>
<keyword evidence="3" id="KW-0408">Iron</keyword>
<organism evidence="6 7">
    <name type="scientific">Euzebya pacifica</name>
    <dbReference type="NCBI Taxonomy" id="1608957"/>
    <lineage>
        <taxon>Bacteria</taxon>
        <taxon>Bacillati</taxon>
        <taxon>Actinomycetota</taxon>
        <taxon>Nitriliruptoria</taxon>
        <taxon>Euzebyales</taxon>
    </lineage>
</organism>
<dbReference type="RefSeq" id="WP_114592254.1">
    <property type="nucleotide sequence ID" value="NZ_CAXIBR010000252.1"/>
</dbReference>
<accession>A0A346Y024</accession>
<dbReference type="GO" id="GO:0004497">
    <property type="term" value="F:monooxygenase activity"/>
    <property type="evidence" value="ECO:0007669"/>
    <property type="project" value="UniProtKB-ARBA"/>
</dbReference>